<feature type="domain" description="Cyclin-like" evidence="6">
    <location>
        <begin position="242"/>
        <end position="323"/>
    </location>
</feature>
<dbReference type="Pfam" id="PF02984">
    <property type="entry name" value="Cyclin_C"/>
    <property type="match status" value="1"/>
</dbReference>
<dbReference type="InterPro" id="IPR039361">
    <property type="entry name" value="Cyclin"/>
</dbReference>
<keyword evidence="2" id="KW-0132">Cell division</keyword>
<dbReference type="FunFam" id="1.10.472.10:FF:000001">
    <property type="entry name" value="G2/mitotic-specific cyclin"/>
    <property type="match status" value="1"/>
</dbReference>
<comment type="similarity">
    <text evidence="1">Belongs to the cyclin family. Cyclin AB subfamily.</text>
</comment>
<protein>
    <recommendedName>
        <fullName evidence="9">Cyclin N-terminal domain-containing protein</fullName>
    </recommendedName>
</protein>
<dbReference type="InterPro" id="IPR046965">
    <property type="entry name" value="Cyclin_A/B-like"/>
</dbReference>
<evidence type="ECO:0000256" key="1">
    <source>
        <dbReference type="ARBA" id="ARBA00006955"/>
    </source>
</evidence>
<dbReference type="InterPro" id="IPR013763">
    <property type="entry name" value="Cyclin-like_dom"/>
</dbReference>
<dbReference type="GO" id="GO:0044772">
    <property type="term" value="P:mitotic cell cycle phase transition"/>
    <property type="evidence" value="ECO:0007669"/>
    <property type="project" value="InterPro"/>
</dbReference>
<evidence type="ECO:0000259" key="7">
    <source>
        <dbReference type="SMART" id="SM01332"/>
    </source>
</evidence>
<organism evidence="8">
    <name type="scientific">Polytomella parva</name>
    <dbReference type="NCBI Taxonomy" id="51329"/>
    <lineage>
        <taxon>Eukaryota</taxon>
        <taxon>Viridiplantae</taxon>
        <taxon>Chlorophyta</taxon>
        <taxon>core chlorophytes</taxon>
        <taxon>Chlorophyceae</taxon>
        <taxon>CS clade</taxon>
        <taxon>Chlamydomonadales</taxon>
        <taxon>Chlamydomonadaceae</taxon>
        <taxon>Polytomella</taxon>
    </lineage>
</organism>
<dbReference type="Gene3D" id="1.10.472.10">
    <property type="entry name" value="Cyclin-like"/>
    <property type="match status" value="2"/>
</dbReference>
<dbReference type="PROSITE" id="PS00292">
    <property type="entry name" value="CYCLINS"/>
    <property type="match status" value="1"/>
</dbReference>
<accession>A0A7S0YAX0</accession>
<proteinExistence type="inferred from homology"/>
<feature type="domain" description="Cyclin-like" evidence="6">
    <location>
        <begin position="145"/>
        <end position="229"/>
    </location>
</feature>
<evidence type="ECO:0000256" key="5">
    <source>
        <dbReference type="RuleBase" id="RU000383"/>
    </source>
</evidence>
<evidence type="ECO:0000313" key="8">
    <source>
        <dbReference type="EMBL" id="CAD8770032.1"/>
    </source>
</evidence>
<keyword evidence="3 5" id="KW-0195">Cyclin</keyword>
<evidence type="ECO:0000256" key="3">
    <source>
        <dbReference type="ARBA" id="ARBA00023127"/>
    </source>
</evidence>
<evidence type="ECO:0000259" key="6">
    <source>
        <dbReference type="SMART" id="SM00385"/>
    </source>
</evidence>
<evidence type="ECO:0008006" key="9">
    <source>
        <dbReference type="Google" id="ProtNLM"/>
    </source>
</evidence>
<dbReference type="InterPro" id="IPR048258">
    <property type="entry name" value="Cyclins_cyclin-box"/>
</dbReference>
<dbReference type="SUPFAM" id="SSF47954">
    <property type="entry name" value="Cyclin-like"/>
    <property type="match status" value="2"/>
</dbReference>
<dbReference type="SMART" id="SM00385">
    <property type="entry name" value="CYCLIN"/>
    <property type="match status" value="2"/>
</dbReference>
<dbReference type="AlphaFoldDB" id="A0A7S0YAX0"/>
<dbReference type="InterPro" id="IPR006671">
    <property type="entry name" value="Cyclin_N"/>
</dbReference>
<dbReference type="EMBL" id="HBFM01010128">
    <property type="protein sequence ID" value="CAD8770032.1"/>
    <property type="molecule type" value="Transcribed_RNA"/>
</dbReference>
<dbReference type="InterPro" id="IPR036915">
    <property type="entry name" value="Cyclin-like_sf"/>
</dbReference>
<name>A0A7S0YAX0_9CHLO</name>
<keyword evidence="4" id="KW-0131">Cell cycle</keyword>
<dbReference type="PANTHER" id="PTHR10177">
    <property type="entry name" value="CYCLINS"/>
    <property type="match status" value="1"/>
</dbReference>
<reference evidence="8" key="1">
    <citation type="submission" date="2021-01" db="EMBL/GenBank/DDBJ databases">
        <authorList>
            <person name="Corre E."/>
            <person name="Pelletier E."/>
            <person name="Niang G."/>
            <person name="Scheremetjew M."/>
            <person name="Finn R."/>
            <person name="Kale V."/>
            <person name="Holt S."/>
            <person name="Cochrane G."/>
            <person name="Meng A."/>
            <person name="Brown T."/>
            <person name="Cohen L."/>
        </authorList>
    </citation>
    <scope>NUCLEOTIDE SEQUENCE</scope>
    <source>
        <strain evidence="8">SAG 63-3</strain>
    </source>
</reference>
<dbReference type="GO" id="GO:0051301">
    <property type="term" value="P:cell division"/>
    <property type="evidence" value="ECO:0007669"/>
    <property type="project" value="UniProtKB-KW"/>
</dbReference>
<evidence type="ECO:0000256" key="4">
    <source>
        <dbReference type="ARBA" id="ARBA00023306"/>
    </source>
</evidence>
<dbReference type="Pfam" id="PF00134">
    <property type="entry name" value="Cyclin_N"/>
    <property type="match status" value="1"/>
</dbReference>
<dbReference type="SMART" id="SM01332">
    <property type="entry name" value="Cyclin_C"/>
    <property type="match status" value="1"/>
</dbReference>
<sequence>MFANTADHAQLHPRNALGDITNYLPARDAFEKQESLKYPLDENVDVSLSSLLKKQTENSSAQAPVEILPDPRLIDNSRTSEGNRKRKRLWKDVDSLNHDDPQACSHYAISIMEYLRKAEQTRRASPSYFNRQTDILPRMRLILVDWLVEVSEEFKLSCDTLFQSINYFDRYLSVFKVSRNQLQLVGITSMWVASKFEEVYPPTASEFSYITDYTYRKEELIKMEESILKELNYELAVPTAKTFLRRLLQVCEPNDELHYLSNYLTEVSLMDHKFLAYLPSQIAASAVFLANLMFNQYPWTATLEHYSGYHLKDFSKCLELLNYVLLLTFSRGKKGVFFTLYDKYANEKFLGVSKMQPIPQESIIKYLEKYLDYY</sequence>
<feature type="domain" description="Cyclin C-terminal" evidence="7">
    <location>
        <begin position="238"/>
        <end position="358"/>
    </location>
</feature>
<evidence type="ECO:0000256" key="2">
    <source>
        <dbReference type="ARBA" id="ARBA00022618"/>
    </source>
</evidence>
<gene>
    <name evidence="8" type="ORF">PPAR00522_LOCUS6431</name>
</gene>
<dbReference type="GO" id="GO:0016538">
    <property type="term" value="F:cyclin-dependent protein serine/threonine kinase regulator activity"/>
    <property type="evidence" value="ECO:0007669"/>
    <property type="project" value="InterPro"/>
</dbReference>
<dbReference type="InterPro" id="IPR004367">
    <property type="entry name" value="Cyclin_C-dom"/>
</dbReference>
<dbReference type="PIRSF" id="PIRSF001771">
    <property type="entry name" value="Cyclin_A_B_D_E"/>
    <property type="match status" value="1"/>
</dbReference>